<evidence type="ECO:0000259" key="5">
    <source>
        <dbReference type="PROSITE" id="PS51891"/>
    </source>
</evidence>
<keyword evidence="7" id="KW-1185">Reference proteome</keyword>
<dbReference type="EMBL" id="JAIGNO010000003">
    <property type="protein sequence ID" value="MBX7482298.1"/>
    <property type="molecule type" value="Genomic_DNA"/>
</dbReference>
<organism evidence="6 7">
    <name type="scientific">Qipengyuania qiaonensis</name>
    <dbReference type="NCBI Taxonomy" id="2867240"/>
    <lineage>
        <taxon>Bacteria</taxon>
        <taxon>Pseudomonadati</taxon>
        <taxon>Pseudomonadota</taxon>
        <taxon>Alphaproteobacteria</taxon>
        <taxon>Sphingomonadales</taxon>
        <taxon>Erythrobacteraceae</taxon>
        <taxon>Qipengyuania</taxon>
    </lineage>
</organism>
<evidence type="ECO:0000256" key="4">
    <source>
        <dbReference type="ARBA" id="ARBA00023239"/>
    </source>
</evidence>
<keyword evidence="4" id="KW-0456">Lyase</keyword>
<evidence type="ECO:0000313" key="7">
    <source>
        <dbReference type="Proteomes" id="UP000755104"/>
    </source>
</evidence>
<dbReference type="RefSeq" id="WP_221557340.1">
    <property type="nucleotide sequence ID" value="NZ_JAIGNO010000003.1"/>
</dbReference>
<reference evidence="6 7" key="1">
    <citation type="submission" date="2021-08" db="EMBL/GenBank/DDBJ databases">
        <title>Comparative Genomics Analysis of the Genus Qipengyuania Reveals Extensive Genetic Diversity and Metabolic Versatility, Including the Description of Fifteen Novel Species.</title>
        <authorList>
            <person name="Liu Y."/>
        </authorList>
    </citation>
    <scope>NUCLEOTIDE SEQUENCE [LARGE SCALE GENOMIC DNA]</scope>
    <source>
        <strain evidence="6 7">6D47A</strain>
    </source>
</reference>
<gene>
    <name evidence="6" type="ORF">K3174_07120</name>
</gene>
<keyword evidence="2" id="KW-0479">Metal-binding</keyword>
<dbReference type="PANTHER" id="PTHR33337:SF40">
    <property type="entry name" value="CENP-V_GFA DOMAIN-CONTAINING PROTEIN-RELATED"/>
    <property type="match status" value="1"/>
</dbReference>
<evidence type="ECO:0000256" key="2">
    <source>
        <dbReference type="ARBA" id="ARBA00022723"/>
    </source>
</evidence>
<comment type="caution">
    <text evidence="6">The sequence shown here is derived from an EMBL/GenBank/DDBJ whole genome shotgun (WGS) entry which is preliminary data.</text>
</comment>
<dbReference type="SUPFAM" id="SSF51316">
    <property type="entry name" value="Mss4-like"/>
    <property type="match status" value="1"/>
</dbReference>
<dbReference type="InterPro" id="IPR006913">
    <property type="entry name" value="CENP-V/GFA"/>
</dbReference>
<sequence>MMSGGCQCSAVRYAVSGEAAHHALCHCRDCRASSGAPATAWMAFQADDFRVTRGKAMAYNSSGASWRHFCGQCGTGLYFINEEMLPGIVDIQSATLDDAQAYPPGAQIQTAERLAYMADLAAMPEFERYPGP</sequence>
<dbReference type="Gene3D" id="3.90.1590.10">
    <property type="entry name" value="glutathione-dependent formaldehyde- activating enzyme (gfa)"/>
    <property type="match status" value="1"/>
</dbReference>
<dbReference type="Pfam" id="PF04828">
    <property type="entry name" value="GFA"/>
    <property type="match status" value="1"/>
</dbReference>
<dbReference type="PROSITE" id="PS51891">
    <property type="entry name" value="CENP_V_GFA"/>
    <property type="match status" value="1"/>
</dbReference>
<comment type="similarity">
    <text evidence="1">Belongs to the Gfa family.</text>
</comment>
<dbReference type="Proteomes" id="UP000755104">
    <property type="component" value="Unassembled WGS sequence"/>
</dbReference>
<dbReference type="InterPro" id="IPR011057">
    <property type="entry name" value="Mss4-like_sf"/>
</dbReference>
<evidence type="ECO:0000256" key="1">
    <source>
        <dbReference type="ARBA" id="ARBA00005495"/>
    </source>
</evidence>
<proteinExistence type="inferred from homology"/>
<evidence type="ECO:0000256" key="3">
    <source>
        <dbReference type="ARBA" id="ARBA00022833"/>
    </source>
</evidence>
<dbReference type="PANTHER" id="PTHR33337">
    <property type="entry name" value="GFA DOMAIN-CONTAINING PROTEIN"/>
    <property type="match status" value="1"/>
</dbReference>
<feature type="domain" description="CENP-V/GFA" evidence="5">
    <location>
        <begin position="2"/>
        <end position="103"/>
    </location>
</feature>
<keyword evidence="3" id="KW-0862">Zinc</keyword>
<name>A0ABS7J5W0_9SPHN</name>
<accession>A0ABS7J5W0</accession>
<evidence type="ECO:0000313" key="6">
    <source>
        <dbReference type="EMBL" id="MBX7482298.1"/>
    </source>
</evidence>
<protein>
    <submittedName>
        <fullName evidence="6">GFA family protein</fullName>
    </submittedName>
</protein>